<protein>
    <submittedName>
        <fullName evidence="1">Uncharacterized protein</fullName>
    </submittedName>
</protein>
<sequence>MSSKGFDYAESTSGNFEKKIELIKKLVLHQFLKL</sequence>
<gene>
    <name evidence="1" type="ORF">METZ01_LOCUS193954</name>
</gene>
<evidence type="ECO:0000313" key="1">
    <source>
        <dbReference type="EMBL" id="SVB41100.1"/>
    </source>
</evidence>
<reference evidence="1" key="1">
    <citation type="submission" date="2018-05" db="EMBL/GenBank/DDBJ databases">
        <authorList>
            <person name="Lanie J.A."/>
            <person name="Ng W.-L."/>
            <person name="Kazmierczak K.M."/>
            <person name="Andrzejewski T.M."/>
            <person name="Davidsen T.M."/>
            <person name="Wayne K.J."/>
            <person name="Tettelin H."/>
            <person name="Glass J.I."/>
            <person name="Rusch D."/>
            <person name="Podicherti R."/>
            <person name="Tsui H.-C.T."/>
            <person name="Winkler M.E."/>
        </authorList>
    </citation>
    <scope>NUCLEOTIDE SEQUENCE</scope>
</reference>
<dbReference type="EMBL" id="UINC01040765">
    <property type="protein sequence ID" value="SVB41100.1"/>
    <property type="molecule type" value="Genomic_DNA"/>
</dbReference>
<dbReference type="AlphaFoldDB" id="A0A382DRM3"/>
<feature type="non-terminal residue" evidence="1">
    <location>
        <position position="34"/>
    </location>
</feature>
<proteinExistence type="predicted"/>
<organism evidence="1">
    <name type="scientific">marine metagenome</name>
    <dbReference type="NCBI Taxonomy" id="408172"/>
    <lineage>
        <taxon>unclassified sequences</taxon>
        <taxon>metagenomes</taxon>
        <taxon>ecological metagenomes</taxon>
    </lineage>
</organism>
<name>A0A382DRM3_9ZZZZ</name>
<accession>A0A382DRM3</accession>